<evidence type="ECO:0000256" key="1">
    <source>
        <dbReference type="ARBA" id="ARBA00022723"/>
    </source>
</evidence>
<dbReference type="GO" id="GO:0008270">
    <property type="term" value="F:zinc ion binding"/>
    <property type="evidence" value="ECO:0007669"/>
    <property type="project" value="UniProtKB-KW"/>
</dbReference>
<sequence length="690" mass="76550">MIPLSKQGNHTHRQAVENATTGHIVPKPVPDAQVRDPRGYQLDQLRRRFSPRESTRTDGTTTLKFRLKPSDPDFPFDLEVLECELRVPKDYPEEVASLDVKNRNIPRGFCINIERGWDRLVEQRPLATLLALTQALDKNLESFLAEQKAETVTLLSFKDTRHHDNPDASPVVPTTQAAPTAPSASDAPQNLQPLPRDPSYSRDQIAEAKARRAQEVRQVETRISRLSLYRRSGDGIVYTLPVEPKRRSELPPGLQTVQSLHMIVPLLYPLQPLRIQLNEVDSDQAEPLEDLFFEKAAHQKQMTLISHLNFLAQNMHTLAKQAQAQKSNPVSEQTKHETVSALPKTDDTAQGAHVDHILEDRGHVKLIARPPEWALYHGIGEDSSSDDDFGSESDEVHDDAGAALEPAQPALASGSTPERGIAITFPGIELHSIELFQVAILNISVKCSRCKTINDITGLQNEKEKTASCRKCAAGIAACFRPQLVHQASHRAGFLDVAGGTVADMLPSTFTPVCAKCSTTSPGLVAVRGDATTNVCRVCHGKFTFKISDVRFLAYAPGALTAPAAGNRRKQDRIDLQTGEALPDRGACSHYRKSYRWFRFSCCNRVHPCDKCHDAAEDHVNEWANMMVCGWCSREQRYAVDACSFCGRSVIGRRGTGFWEGGKGTRDRTLMNRKDPRKHKRLGAAAAKKD</sequence>
<organism evidence="7 8">
    <name type="scientific">Plectosphaerella cucumerina</name>
    <dbReference type="NCBI Taxonomy" id="40658"/>
    <lineage>
        <taxon>Eukaryota</taxon>
        <taxon>Fungi</taxon>
        <taxon>Dikarya</taxon>
        <taxon>Ascomycota</taxon>
        <taxon>Pezizomycotina</taxon>
        <taxon>Sordariomycetes</taxon>
        <taxon>Hypocreomycetidae</taxon>
        <taxon>Glomerellales</taxon>
        <taxon>Plectosphaerellaceae</taxon>
        <taxon>Plectosphaerella</taxon>
    </lineage>
</organism>
<comment type="caution">
    <text evidence="7">The sequence shown here is derived from an EMBL/GenBank/DDBJ whole genome shotgun (WGS) entry which is preliminary data.</text>
</comment>
<gene>
    <name evidence="7" type="ORF">B0T11DRAFT_290849</name>
</gene>
<evidence type="ECO:0000256" key="5">
    <source>
        <dbReference type="SAM" id="MobiDB-lite"/>
    </source>
</evidence>
<feature type="region of interest" description="Disordered" evidence="5">
    <location>
        <begin position="1"/>
        <end position="35"/>
    </location>
</feature>
<keyword evidence="3" id="KW-0862">Zinc</keyword>
<proteinExistence type="predicted"/>
<protein>
    <submittedName>
        <fullName evidence="7">CHY zinc finger domain-containing protein</fullName>
    </submittedName>
</protein>
<reference evidence="7" key="1">
    <citation type="journal article" date="2021" name="Nat. Commun.">
        <title>Genetic determinants of endophytism in the Arabidopsis root mycobiome.</title>
        <authorList>
            <person name="Mesny F."/>
            <person name="Miyauchi S."/>
            <person name="Thiergart T."/>
            <person name="Pickel B."/>
            <person name="Atanasova L."/>
            <person name="Karlsson M."/>
            <person name="Huettel B."/>
            <person name="Barry K.W."/>
            <person name="Haridas S."/>
            <person name="Chen C."/>
            <person name="Bauer D."/>
            <person name="Andreopoulos W."/>
            <person name="Pangilinan J."/>
            <person name="LaButti K."/>
            <person name="Riley R."/>
            <person name="Lipzen A."/>
            <person name="Clum A."/>
            <person name="Drula E."/>
            <person name="Henrissat B."/>
            <person name="Kohler A."/>
            <person name="Grigoriev I.V."/>
            <person name="Martin F.M."/>
            <person name="Hacquard S."/>
        </authorList>
    </citation>
    <scope>NUCLEOTIDE SEQUENCE</scope>
    <source>
        <strain evidence="7">MPI-CAGE-AT-0016</strain>
    </source>
</reference>
<evidence type="ECO:0000256" key="2">
    <source>
        <dbReference type="ARBA" id="ARBA00022771"/>
    </source>
</evidence>
<dbReference type="EMBL" id="JAGPXD010000007">
    <property type="protein sequence ID" value="KAH7347119.1"/>
    <property type="molecule type" value="Genomic_DNA"/>
</dbReference>
<feature type="region of interest" description="Disordered" evidence="5">
    <location>
        <begin position="324"/>
        <end position="348"/>
    </location>
</feature>
<feature type="region of interest" description="Disordered" evidence="5">
    <location>
        <begin position="662"/>
        <end position="690"/>
    </location>
</feature>
<feature type="compositionally biased region" description="Basic and acidic residues" evidence="5">
    <location>
        <begin position="663"/>
        <end position="674"/>
    </location>
</feature>
<evidence type="ECO:0000259" key="6">
    <source>
        <dbReference type="PROSITE" id="PS51266"/>
    </source>
</evidence>
<feature type="region of interest" description="Disordered" evidence="5">
    <location>
        <begin position="160"/>
        <end position="212"/>
    </location>
</feature>
<dbReference type="InterPro" id="IPR008913">
    <property type="entry name" value="Znf_CHY"/>
</dbReference>
<name>A0A8K0WZB8_9PEZI</name>
<keyword evidence="1" id="KW-0479">Metal-binding</keyword>
<evidence type="ECO:0000256" key="3">
    <source>
        <dbReference type="ARBA" id="ARBA00022833"/>
    </source>
</evidence>
<dbReference type="Proteomes" id="UP000813385">
    <property type="component" value="Unassembled WGS sequence"/>
</dbReference>
<dbReference type="Pfam" id="PF05495">
    <property type="entry name" value="zf-CHY"/>
    <property type="match status" value="1"/>
</dbReference>
<keyword evidence="2 4" id="KW-0863">Zinc-finger</keyword>
<evidence type="ECO:0000313" key="7">
    <source>
        <dbReference type="EMBL" id="KAH7347119.1"/>
    </source>
</evidence>
<dbReference type="OrthoDB" id="10253329at2759"/>
<accession>A0A8K0WZB8</accession>
<evidence type="ECO:0000256" key="4">
    <source>
        <dbReference type="PROSITE-ProRule" id="PRU00601"/>
    </source>
</evidence>
<dbReference type="InterPro" id="IPR037274">
    <property type="entry name" value="Znf_CHY_sf"/>
</dbReference>
<feature type="compositionally biased region" description="Low complexity" evidence="5">
    <location>
        <begin position="168"/>
        <end position="189"/>
    </location>
</feature>
<evidence type="ECO:0000313" key="8">
    <source>
        <dbReference type="Proteomes" id="UP000813385"/>
    </source>
</evidence>
<dbReference type="PROSITE" id="PS51266">
    <property type="entry name" value="ZF_CHY"/>
    <property type="match status" value="1"/>
</dbReference>
<feature type="domain" description="CHY-type" evidence="6">
    <location>
        <begin position="581"/>
        <end position="648"/>
    </location>
</feature>
<dbReference type="SUPFAM" id="SSF161219">
    <property type="entry name" value="CHY zinc finger-like"/>
    <property type="match status" value="1"/>
</dbReference>
<dbReference type="AlphaFoldDB" id="A0A8K0WZB8"/>
<keyword evidence="8" id="KW-1185">Reference proteome</keyword>